<organism evidence="2 3">
    <name type="scientific">Eumeta variegata</name>
    <name type="common">Bagworm moth</name>
    <name type="synonym">Eumeta japonica</name>
    <dbReference type="NCBI Taxonomy" id="151549"/>
    <lineage>
        <taxon>Eukaryota</taxon>
        <taxon>Metazoa</taxon>
        <taxon>Ecdysozoa</taxon>
        <taxon>Arthropoda</taxon>
        <taxon>Hexapoda</taxon>
        <taxon>Insecta</taxon>
        <taxon>Pterygota</taxon>
        <taxon>Neoptera</taxon>
        <taxon>Endopterygota</taxon>
        <taxon>Lepidoptera</taxon>
        <taxon>Glossata</taxon>
        <taxon>Ditrysia</taxon>
        <taxon>Tineoidea</taxon>
        <taxon>Psychidae</taxon>
        <taxon>Oiketicinae</taxon>
        <taxon>Eumeta</taxon>
    </lineage>
</organism>
<feature type="compositionally biased region" description="Pro residues" evidence="1">
    <location>
        <begin position="34"/>
        <end position="47"/>
    </location>
</feature>
<feature type="region of interest" description="Disordered" evidence="1">
    <location>
        <begin position="1"/>
        <end position="47"/>
    </location>
</feature>
<reference evidence="2 3" key="1">
    <citation type="journal article" date="2019" name="Commun. Biol.">
        <title>The bagworm genome reveals a unique fibroin gene that provides high tensile strength.</title>
        <authorList>
            <person name="Kono N."/>
            <person name="Nakamura H."/>
            <person name="Ohtoshi R."/>
            <person name="Tomita M."/>
            <person name="Numata K."/>
            <person name="Arakawa K."/>
        </authorList>
    </citation>
    <scope>NUCLEOTIDE SEQUENCE [LARGE SCALE GENOMIC DNA]</scope>
</reference>
<dbReference type="EMBL" id="BGZK01000794">
    <property type="protein sequence ID" value="GBP60717.1"/>
    <property type="molecule type" value="Genomic_DNA"/>
</dbReference>
<accession>A0A4C1XEP9</accession>
<gene>
    <name evidence="2" type="ORF">EVAR_47455_1</name>
</gene>
<protein>
    <submittedName>
        <fullName evidence="2">Uncharacterized protein</fullName>
    </submittedName>
</protein>
<evidence type="ECO:0000313" key="2">
    <source>
        <dbReference type="EMBL" id="GBP60717.1"/>
    </source>
</evidence>
<dbReference type="Proteomes" id="UP000299102">
    <property type="component" value="Unassembled WGS sequence"/>
</dbReference>
<evidence type="ECO:0000313" key="3">
    <source>
        <dbReference type="Proteomes" id="UP000299102"/>
    </source>
</evidence>
<comment type="caution">
    <text evidence="2">The sequence shown here is derived from an EMBL/GenBank/DDBJ whole genome shotgun (WGS) entry which is preliminary data.</text>
</comment>
<evidence type="ECO:0000256" key="1">
    <source>
        <dbReference type="SAM" id="MobiDB-lite"/>
    </source>
</evidence>
<dbReference type="AlphaFoldDB" id="A0A4C1XEP9"/>
<sequence length="118" mass="12176">MLGAAGRAAGGAGARCGQRKQMCGTPQLSGTLPAPRPPPAAAPPVIAPPPSLLTLSIQYPIPTREVSNTLVTHLGLCVSVDSDDHLPLVAHKLICPSKMLYKNDNATIPLRGNATEPP</sequence>
<proteinExistence type="predicted"/>
<keyword evidence="3" id="KW-1185">Reference proteome</keyword>
<name>A0A4C1XEP9_EUMVA</name>